<dbReference type="PANTHER" id="PTHR10612">
    <property type="entry name" value="APOLIPOPROTEIN D"/>
    <property type="match status" value="1"/>
</dbReference>
<dbReference type="RefSeq" id="WP_092760735.1">
    <property type="nucleotide sequence ID" value="NZ_FNZQ01000001.1"/>
</dbReference>
<protein>
    <submittedName>
        <fullName evidence="2">Apolipoprotein D and lipocalin family protein</fullName>
    </submittedName>
</protein>
<dbReference type="SUPFAM" id="SSF50814">
    <property type="entry name" value="Lipocalins"/>
    <property type="match status" value="1"/>
</dbReference>
<dbReference type="PANTHER" id="PTHR10612:SF34">
    <property type="entry name" value="APOLIPOPROTEIN D"/>
    <property type="match status" value="1"/>
</dbReference>
<dbReference type="InterPro" id="IPR022272">
    <property type="entry name" value="Lipocalin_CS"/>
</dbReference>
<dbReference type="EMBL" id="FNZQ01000001">
    <property type="protein sequence ID" value="SEK69855.1"/>
    <property type="molecule type" value="Genomic_DNA"/>
</dbReference>
<feature type="domain" description="Lipocalin/cytosolic fatty-acid binding" evidence="1">
    <location>
        <begin position="38"/>
        <end position="165"/>
    </location>
</feature>
<dbReference type="AlphaFoldDB" id="A0A1H7J9B3"/>
<gene>
    <name evidence="2" type="ORF">SAMN04488526_1268</name>
</gene>
<dbReference type="Proteomes" id="UP000199283">
    <property type="component" value="Unassembled WGS sequence"/>
</dbReference>
<keyword evidence="2" id="KW-0449">Lipoprotein</keyword>
<evidence type="ECO:0000313" key="2">
    <source>
        <dbReference type="EMBL" id="SEK69855.1"/>
    </source>
</evidence>
<evidence type="ECO:0000313" key="3">
    <source>
        <dbReference type="Proteomes" id="UP000199283"/>
    </source>
</evidence>
<organism evidence="2 3">
    <name type="scientific">Jannaschia helgolandensis</name>
    <dbReference type="NCBI Taxonomy" id="188906"/>
    <lineage>
        <taxon>Bacteria</taxon>
        <taxon>Pseudomonadati</taxon>
        <taxon>Pseudomonadota</taxon>
        <taxon>Alphaproteobacteria</taxon>
        <taxon>Rhodobacterales</taxon>
        <taxon>Roseobacteraceae</taxon>
        <taxon>Jannaschia</taxon>
    </lineage>
</organism>
<dbReference type="InterPro" id="IPR000566">
    <property type="entry name" value="Lipocln_cytosolic_FA-bd_dom"/>
</dbReference>
<dbReference type="Gene3D" id="2.40.128.20">
    <property type="match status" value="1"/>
</dbReference>
<dbReference type="OrthoDB" id="594739at2"/>
<name>A0A1H7J9B3_9RHOB</name>
<accession>A0A1H7J9B3</accession>
<dbReference type="GO" id="GO:0006950">
    <property type="term" value="P:response to stress"/>
    <property type="evidence" value="ECO:0007669"/>
    <property type="project" value="UniProtKB-ARBA"/>
</dbReference>
<proteinExistence type="predicted"/>
<keyword evidence="3" id="KW-1185">Reference proteome</keyword>
<dbReference type="STRING" id="188906.SAMN04488526_1268"/>
<dbReference type="Pfam" id="PF08212">
    <property type="entry name" value="Lipocalin_2"/>
    <property type="match status" value="1"/>
</dbReference>
<reference evidence="2 3" key="1">
    <citation type="submission" date="2016-10" db="EMBL/GenBank/DDBJ databases">
        <authorList>
            <person name="de Groot N.N."/>
        </authorList>
    </citation>
    <scope>NUCLEOTIDE SEQUENCE [LARGE SCALE GENOMIC DNA]</scope>
    <source>
        <strain evidence="2 3">DSM 14858</strain>
    </source>
</reference>
<dbReference type="InterPro" id="IPR012674">
    <property type="entry name" value="Calycin"/>
</dbReference>
<sequence>MRAIFLLLLLAGCEATLSPTGERNFRDPNALIASKADFDLARFQGDWYEVARFPDGRACANARVRYDQRSPTSAAITETCDGGDPATGQADTTGLGRLSVKMQGQTSQHWILWTDTGYRTAIIVRPDGTGGRILNRSPGLPLDRLRAALEVLDFNGFDRSALMFVRPS</sequence>
<dbReference type="PROSITE" id="PS00213">
    <property type="entry name" value="LIPOCALIN"/>
    <property type="match status" value="1"/>
</dbReference>
<evidence type="ECO:0000259" key="1">
    <source>
        <dbReference type="Pfam" id="PF08212"/>
    </source>
</evidence>